<sequence length="150" mass="15532">MAATSTALTRVRCMTLAATASVIVVAVMAFVTPGDLQMGGGVGPSVPPAGAAAAGGGVRDLLAQASIVDEIPEVAGYQRGCGKGMGCVFGYSVERPFGPKRMRHAKILRKPVIGCYANHYNKSDSSREPVTARSSRGVWIQTPTPVKPST</sequence>
<accession>A0ABQ1CFM3</accession>
<feature type="compositionally biased region" description="Polar residues" evidence="1">
    <location>
        <begin position="141"/>
        <end position="150"/>
    </location>
</feature>
<evidence type="ECO:0000256" key="1">
    <source>
        <dbReference type="SAM" id="MobiDB-lite"/>
    </source>
</evidence>
<reference evidence="2 3" key="1">
    <citation type="journal article" date="2019" name="Emerg. Microbes Infect.">
        <title>Comprehensive subspecies identification of 175 nontuberculous mycobacteria species based on 7547 genomic profiles.</title>
        <authorList>
            <person name="Matsumoto Y."/>
            <person name="Kinjo T."/>
            <person name="Motooka D."/>
            <person name="Nabeya D."/>
            <person name="Jung N."/>
            <person name="Uechi K."/>
            <person name="Horii T."/>
            <person name="Iida T."/>
            <person name="Fujita J."/>
            <person name="Nakamura S."/>
        </authorList>
    </citation>
    <scope>NUCLEOTIDE SEQUENCE [LARGE SCALE GENOMIC DNA]</scope>
    <source>
        <strain evidence="2 3">JCM 18565</strain>
    </source>
</reference>
<comment type="caution">
    <text evidence="2">The sequence shown here is derived from an EMBL/GenBank/DDBJ whole genome shotgun (WGS) entry which is preliminary data.</text>
</comment>
<gene>
    <name evidence="2" type="ORF">MPRG_65150</name>
</gene>
<dbReference type="EMBL" id="BLKX01000003">
    <property type="protein sequence ID" value="GFG83239.1"/>
    <property type="molecule type" value="Genomic_DNA"/>
</dbReference>
<organism evidence="2 3">
    <name type="scientific">Mycobacterium paragordonae</name>
    <dbReference type="NCBI Taxonomy" id="1389713"/>
    <lineage>
        <taxon>Bacteria</taxon>
        <taxon>Bacillati</taxon>
        <taxon>Actinomycetota</taxon>
        <taxon>Actinomycetes</taxon>
        <taxon>Mycobacteriales</taxon>
        <taxon>Mycobacteriaceae</taxon>
        <taxon>Mycobacterium</taxon>
    </lineage>
</organism>
<feature type="region of interest" description="Disordered" evidence="1">
    <location>
        <begin position="123"/>
        <end position="150"/>
    </location>
</feature>
<dbReference type="RefSeq" id="WP_242460744.1">
    <property type="nucleotide sequence ID" value="NZ_BLKX01000003.1"/>
</dbReference>
<proteinExistence type="predicted"/>
<protein>
    <submittedName>
        <fullName evidence="2">Uncharacterized protein</fullName>
    </submittedName>
</protein>
<name>A0ABQ1CFM3_9MYCO</name>
<dbReference type="Proteomes" id="UP000465240">
    <property type="component" value="Unassembled WGS sequence"/>
</dbReference>
<evidence type="ECO:0000313" key="3">
    <source>
        <dbReference type="Proteomes" id="UP000465240"/>
    </source>
</evidence>
<evidence type="ECO:0000313" key="2">
    <source>
        <dbReference type="EMBL" id="GFG83239.1"/>
    </source>
</evidence>
<keyword evidence="3" id="KW-1185">Reference proteome</keyword>